<dbReference type="EMBL" id="CP036425">
    <property type="protein sequence ID" value="QDU32304.1"/>
    <property type="molecule type" value="Genomic_DNA"/>
</dbReference>
<dbReference type="Proteomes" id="UP000317369">
    <property type="component" value="Chromosome"/>
</dbReference>
<evidence type="ECO:0000313" key="2">
    <source>
        <dbReference type="Proteomes" id="UP000317369"/>
    </source>
</evidence>
<dbReference type="AlphaFoldDB" id="A0A517YPZ5"/>
<dbReference type="KEGG" id="pcor:KS4_03360"/>
<reference evidence="1 2" key="1">
    <citation type="submission" date="2019-02" db="EMBL/GenBank/DDBJ databases">
        <title>Deep-cultivation of Planctomycetes and their phenomic and genomic characterization uncovers novel biology.</title>
        <authorList>
            <person name="Wiegand S."/>
            <person name="Jogler M."/>
            <person name="Boedeker C."/>
            <person name="Pinto D."/>
            <person name="Vollmers J."/>
            <person name="Rivas-Marin E."/>
            <person name="Kohn T."/>
            <person name="Peeters S.H."/>
            <person name="Heuer A."/>
            <person name="Rast P."/>
            <person name="Oberbeckmann S."/>
            <person name="Bunk B."/>
            <person name="Jeske O."/>
            <person name="Meyerdierks A."/>
            <person name="Storesund J.E."/>
            <person name="Kallscheuer N."/>
            <person name="Luecker S."/>
            <person name="Lage O.M."/>
            <person name="Pohl T."/>
            <person name="Merkel B.J."/>
            <person name="Hornburger P."/>
            <person name="Mueller R.-W."/>
            <person name="Bruemmer F."/>
            <person name="Labrenz M."/>
            <person name="Spormann A.M."/>
            <person name="Op den Camp H."/>
            <person name="Overmann J."/>
            <person name="Amann R."/>
            <person name="Jetten M.S.M."/>
            <person name="Mascher T."/>
            <person name="Medema M.H."/>
            <person name="Devos D.P."/>
            <person name="Kaster A.-K."/>
            <person name="Ovreas L."/>
            <person name="Rohde M."/>
            <person name="Galperin M.Y."/>
            <person name="Jogler C."/>
        </authorList>
    </citation>
    <scope>NUCLEOTIDE SEQUENCE [LARGE SCALE GENOMIC DNA]</scope>
    <source>
        <strain evidence="1 2">KS4</strain>
    </source>
</reference>
<name>A0A517YPZ5_9BACT</name>
<protein>
    <recommendedName>
        <fullName evidence="3">(2Fe-2S)-binding protein</fullName>
    </recommendedName>
</protein>
<sequence>MNIDRCLCYKRLFADLSEKMNRRGLSLEQVMQETSVGSGCGLCVPYLYEMRRTGQVAFDRIISEDEVVQCTSSCDGCDK</sequence>
<dbReference type="RefSeq" id="WP_145073650.1">
    <property type="nucleotide sequence ID" value="NZ_CP036425.1"/>
</dbReference>
<dbReference type="OrthoDB" id="1495269at2"/>
<organism evidence="1 2">
    <name type="scientific">Poriferisphaera corsica</name>
    <dbReference type="NCBI Taxonomy" id="2528020"/>
    <lineage>
        <taxon>Bacteria</taxon>
        <taxon>Pseudomonadati</taxon>
        <taxon>Planctomycetota</taxon>
        <taxon>Phycisphaerae</taxon>
        <taxon>Phycisphaerales</taxon>
        <taxon>Phycisphaeraceae</taxon>
        <taxon>Poriferisphaera</taxon>
    </lineage>
</organism>
<keyword evidence="2" id="KW-1185">Reference proteome</keyword>
<proteinExistence type="predicted"/>
<accession>A0A517YPZ5</accession>
<evidence type="ECO:0000313" key="1">
    <source>
        <dbReference type="EMBL" id="QDU32304.1"/>
    </source>
</evidence>
<gene>
    <name evidence="1" type="ORF">KS4_03360</name>
</gene>
<evidence type="ECO:0008006" key="3">
    <source>
        <dbReference type="Google" id="ProtNLM"/>
    </source>
</evidence>